<evidence type="ECO:0000313" key="2">
    <source>
        <dbReference type="WBParaSite" id="PDA_v2.g9032.t1"/>
    </source>
</evidence>
<protein>
    <submittedName>
        <fullName evidence="2">Uncharacterized protein</fullName>
    </submittedName>
</protein>
<accession>A0A914QY37</accession>
<dbReference type="Proteomes" id="UP000887578">
    <property type="component" value="Unplaced"/>
</dbReference>
<organism evidence="1 2">
    <name type="scientific">Panagrolaimus davidi</name>
    <dbReference type="NCBI Taxonomy" id="227884"/>
    <lineage>
        <taxon>Eukaryota</taxon>
        <taxon>Metazoa</taxon>
        <taxon>Ecdysozoa</taxon>
        <taxon>Nematoda</taxon>
        <taxon>Chromadorea</taxon>
        <taxon>Rhabditida</taxon>
        <taxon>Tylenchina</taxon>
        <taxon>Panagrolaimomorpha</taxon>
        <taxon>Panagrolaimoidea</taxon>
        <taxon>Panagrolaimidae</taxon>
        <taxon>Panagrolaimus</taxon>
    </lineage>
</organism>
<proteinExistence type="predicted"/>
<evidence type="ECO:0000313" key="1">
    <source>
        <dbReference type="Proteomes" id="UP000887578"/>
    </source>
</evidence>
<keyword evidence="1" id="KW-1185">Reference proteome</keyword>
<dbReference type="AlphaFoldDB" id="A0A914QY37"/>
<reference evidence="2" key="1">
    <citation type="submission" date="2022-11" db="UniProtKB">
        <authorList>
            <consortium name="WormBaseParasite"/>
        </authorList>
    </citation>
    <scope>IDENTIFICATION</scope>
</reference>
<dbReference type="WBParaSite" id="PDA_v2.g9032.t1">
    <property type="protein sequence ID" value="PDA_v2.g9032.t1"/>
    <property type="gene ID" value="PDA_v2.g9032"/>
</dbReference>
<name>A0A914QY37_9BILA</name>
<sequence>MKEKEGSDQIYMTSTHVIQYPFEFPRQQNDKVFEPEASQYKASQRLINPDQNAITNMTPKKAPPLVYHSNQLKGLNGVDDMQDKYLYNAAIKMDEQIEYFVSTYIERLSRILHELKNDEHGEKQTSNLIVGMLNQLVEGTVLENKKMNKKIKFGRNLQVYNSFADSTKLIQSYHTSFTNAQKVLGEYLLDADLLLLLSTKIAYSIFRHCNNSADIKLPRLSNPPSTSQAFNISLCDEALQAALNSILDYSLNLHSVRERFSKMFIAKVESQRLKLCDSNMKLVLHRRKKHLKSAKLNLNETKNSSHDDSVELYKLATSIKKDDKCKPVRVTAVEISTIQESIKIGRAVCDKKKVSIGNCFQANKEAILKNSELEFVEKENQKHEAVLKSALYKSQLLLVPKLELEKIYWKSFLSQRLQELKCVIFNAYSQNSEFRRKMIAIIEKFPQCLHQGRLSIENAVAANSELVGQIARKKCARFQSTQKCRSQWSQHYDVMEVALNDASVNEKVGLALKEAMCEKVY</sequence>